<name>A0ABT0R2B4_9MICO</name>
<dbReference type="RefSeq" id="WP_249738119.1">
    <property type="nucleotide sequence ID" value="NZ_JAKNCJ010000007.1"/>
</dbReference>
<accession>A0ABT0R2B4</accession>
<sequence>MTTQLEALITQISKIPDSEFAEYRGGWPDQIGTALVDAVFSIRAKYDAKNEALGVLGRTRTLIKAHPEVADDLQALVDLGAGEIESFMTSAVSSGRRKSACVVEAAQNLLDLTPQVRTASDITEGVEDLDARVRDVRRAYRRVHGLGGVTAEYFTMLLGIPGVKPDRMILEFVNRSLRTAGLKRVDTARARALVEEAFEAIGRGDSLTHFDHAIWRTKGELVPTD</sequence>
<evidence type="ECO:0000313" key="1">
    <source>
        <dbReference type="EMBL" id="MCL6424041.1"/>
    </source>
</evidence>
<organism evidence="1 2">
    <name type="scientific">Brachybacterium equifaecis</name>
    <dbReference type="NCBI Taxonomy" id="2910770"/>
    <lineage>
        <taxon>Bacteria</taxon>
        <taxon>Bacillati</taxon>
        <taxon>Actinomycetota</taxon>
        <taxon>Actinomycetes</taxon>
        <taxon>Micrococcales</taxon>
        <taxon>Dermabacteraceae</taxon>
        <taxon>Brachybacterium</taxon>
    </lineage>
</organism>
<keyword evidence="2" id="KW-1185">Reference proteome</keyword>
<evidence type="ECO:0000313" key="2">
    <source>
        <dbReference type="Proteomes" id="UP001203761"/>
    </source>
</evidence>
<reference evidence="1" key="1">
    <citation type="submission" date="2022-02" db="EMBL/GenBank/DDBJ databases">
        <authorList>
            <person name="Lee M."/>
            <person name="Kim S.-J."/>
            <person name="Jung M.-Y."/>
        </authorList>
    </citation>
    <scope>NUCLEOTIDE SEQUENCE</scope>
    <source>
        <strain evidence="1">JHP9</strain>
    </source>
</reference>
<protein>
    <submittedName>
        <fullName evidence="1">Uncharacterized protein</fullName>
    </submittedName>
</protein>
<gene>
    <name evidence="1" type="ORF">Bequi_11735</name>
</gene>
<dbReference type="EMBL" id="JAKNCJ010000007">
    <property type="protein sequence ID" value="MCL6424041.1"/>
    <property type="molecule type" value="Genomic_DNA"/>
</dbReference>
<dbReference type="Proteomes" id="UP001203761">
    <property type="component" value="Unassembled WGS sequence"/>
</dbReference>
<proteinExistence type="predicted"/>
<comment type="caution">
    <text evidence="1">The sequence shown here is derived from an EMBL/GenBank/DDBJ whole genome shotgun (WGS) entry which is preliminary data.</text>
</comment>